<evidence type="ECO:0000313" key="2">
    <source>
        <dbReference type="Proteomes" id="UP000467385"/>
    </source>
</evidence>
<proteinExistence type="predicted"/>
<dbReference type="RefSeq" id="WP_085235119.1">
    <property type="nucleotide sequence ID" value="NZ_AP022613.1"/>
</dbReference>
<organism evidence="1 2">
    <name type="scientific">Mycobacterium conspicuum</name>
    <dbReference type="NCBI Taxonomy" id="44010"/>
    <lineage>
        <taxon>Bacteria</taxon>
        <taxon>Bacillati</taxon>
        <taxon>Actinomycetota</taxon>
        <taxon>Actinomycetes</taxon>
        <taxon>Mycobacteriales</taxon>
        <taxon>Mycobacteriaceae</taxon>
        <taxon>Mycobacterium</taxon>
    </lineage>
</organism>
<accession>A0A1X1SZE8</accession>
<protein>
    <submittedName>
        <fullName evidence="1">Uncharacterized protein</fullName>
    </submittedName>
</protein>
<sequence>MRLRPKRFAAAAFAKASGGPRPITLKLGPAFEFDLSVAEAIQLATALADAIESVPPRQITERKPQHHVTK</sequence>
<dbReference type="AlphaFoldDB" id="A0A1X1SZE8"/>
<keyword evidence="2" id="KW-1185">Reference proteome</keyword>
<dbReference type="STRING" id="44010.AWC00_23095"/>
<gene>
    <name evidence="1" type="ORF">MCNS_17930</name>
</gene>
<dbReference type="Proteomes" id="UP000467385">
    <property type="component" value="Chromosome"/>
</dbReference>
<name>A0A1X1SZE8_9MYCO</name>
<reference evidence="1 2" key="1">
    <citation type="journal article" date="2019" name="Emerg. Microbes Infect.">
        <title>Comprehensive subspecies identification of 175 nontuberculous mycobacteria species based on 7547 genomic profiles.</title>
        <authorList>
            <person name="Matsumoto Y."/>
            <person name="Kinjo T."/>
            <person name="Motooka D."/>
            <person name="Nabeya D."/>
            <person name="Jung N."/>
            <person name="Uechi K."/>
            <person name="Horii T."/>
            <person name="Iida T."/>
            <person name="Fujita J."/>
            <person name="Nakamura S."/>
        </authorList>
    </citation>
    <scope>NUCLEOTIDE SEQUENCE [LARGE SCALE GENOMIC DNA]</scope>
    <source>
        <strain evidence="1 2">JCM 14738</strain>
    </source>
</reference>
<dbReference type="EMBL" id="AP022613">
    <property type="protein sequence ID" value="BBZ38730.1"/>
    <property type="molecule type" value="Genomic_DNA"/>
</dbReference>
<evidence type="ECO:0000313" key="1">
    <source>
        <dbReference type="EMBL" id="BBZ38730.1"/>
    </source>
</evidence>